<dbReference type="PANTHER" id="PTHR10697:SF13">
    <property type="entry name" value="RICIN B LECTIN DOMAIN-CONTAINING PROTEIN"/>
    <property type="match status" value="1"/>
</dbReference>
<protein>
    <submittedName>
        <fullName evidence="1">Uncharacterized protein</fullName>
    </submittedName>
</protein>
<organism evidence="1 2">
    <name type="scientific">Lottia gigantea</name>
    <name type="common">Giant owl limpet</name>
    <dbReference type="NCBI Taxonomy" id="225164"/>
    <lineage>
        <taxon>Eukaryota</taxon>
        <taxon>Metazoa</taxon>
        <taxon>Spiralia</taxon>
        <taxon>Lophotrochozoa</taxon>
        <taxon>Mollusca</taxon>
        <taxon>Gastropoda</taxon>
        <taxon>Patellogastropoda</taxon>
        <taxon>Lottioidea</taxon>
        <taxon>Lottiidae</taxon>
        <taxon>Lottia</taxon>
    </lineage>
</organism>
<dbReference type="HOGENOM" id="CLU_100754_0_0_1"/>
<reference evidence="1 2" key="1">
    <citation type="journal article" date="2013" name="Nature">
        <title>Insights into bilaterian evolution from three spiralian genomes.</title>
        <authorList>
            <person name="Simakov O."/>
            <person name="Marletaz F."/>
            <person name="Cho S.J."/>
            <person name="Edsinger-Gonzales E."/>
            <person name="Havlak P."/>
            <person name="Hellsten U."/>
            <person name="Kuo D.H."/>
            <person name="Larsson T."/>
            <person name="Lv J."/>
            <person name="Arendt D."/>
            <person name="Savage R."/>
            <person name="Osoegawa K."/>
            <person name="de Jong P."/>
            <person name="Grimwood J."/>
            <person name="Chapman J.A."/>
            <person name="Shapiro H."/>
            <person name="Aerts A."/>
            <person name="Otillar R.P."/>
            <person name="Terry A.Y."/>
            <person name="Boore J.L."/>
            <person name="Grigoriev I.V."/>
            <person name="Lindberg D.R."/>
            <person name="Seaver E.C."/>
            <person name="Weisblat D.A."/>
            <person name="Putnam N.H."/>
            <person name="Rokhsar D.S."/>
        </authorList>
    </citation>
    <scope>NUCLEOTIDE SEQUENCE [LARGE SCALE GENOMIC DNA]</scope>
</reference>
<dbReference type="OMA" id="TRANCIP"/>
<evidence type="ECO:0000313" key="1">
    <source>
        <dbReference type="EMBL" id="ESO90790.1"/>
    </source>
</evidence>
<dbReference type="EMBL" id="KB202325">
    <property type="protein sequence ID" value="ESO90790.1"/>
    <property type="molecule type" value="Genomic_DNA"/>
</dbReference>
<dbReference type="GO" id="GO:0007160">
    <property type="term" value="P:cell-matrix adhesion"/>
    <property type="evidence" value="ECO:0007669"/>
    <property type="project" value="InterPro"/>
</dbReference>
<dbReference type="GeneID" id="20245687"/>
<dbReference type="GO" id="GO:0005509">
    <property type="term" value="F:calcium ion binding"/>
    <property type="evidence" value="ECO:0007669"/>
    <property type="project" value="InterPro"/>
</dbReference>
<dbReference type="Pfam" id="PF00811">
    <property type="entry name" value="Ependymin"/>
    <property type="match status" value="1"/>
</dbReference>
<dbReference type="OrthoDB" id="10001248at2759"/>
<dbReference type="RefSeq" id="XP_009058447.1">
    <property type="nucleotide sequence ID" value="XM_009060199.1"/>
</dbReference>
<sequence>MILIIGALVAVAVADPSEPGCCLPPQWEGFQGAIIGQVIGALPKSFHEATKISYDETNNKIAYTVVETAGASSSPAIKIIQDYSEGQQYIINMAAQTCQPSALPKTFQKICLPADAKPLGKFYFGIGDTKLEAVSFGVYVNGANVTAVLTSDNCVPIFEVLTTANTKMAMMQALAFINITPGILNPDVFSIPDICKQRKPVSFGEAVRRTGLFSGH</sequence>
<name>V4A6Z5_LOTGI</name>
<dbReference type="GO" id="GO:0005576">
    <property type="term" value="C:extracellular region"/>
    <property type="evidence" value="ECO:0007669"/>
    <property type="project" value="InterPro"/>
</dbReference>
<dbReference type="GO" id="GO:0005764">
    <property type="term" value="C:lysosome"/>
    <property type="evidence" value="ECO:0007669"/>
    <property type="project" value="TreeGrafter"/>
</dbReference>
<gene>
    <name evidence="1" type="ORF">LOTGIDRAFT_204149</name>
</gene>
<dbReference type="AlphaFoldDB" id="V4A6Z5"/>
<dbReference type="InterPro" id="IPR001299">
    <property type="entry name" value="Ependymin"/>
</dbReference>
<keyword evidence="2" id="KW-1185">Reference proteome</keyword>
<accession>V4A6Z5</accession>
<dbReference type="CTD" id="20245687"/>
<evidence type="ECO:0000313" key="2">
    <source>
        <dbReference type="Proteomes" id="UP000030746"/>
    </source>
</evidence>
<proteinExistence type="predicted"/>
<dbReference type="Proteomes" id="UP000030746">
    <property type="component" value="Unassembled WGS sequence"/>
</dbReference>
<dbReference type="KEGG" id="lgi:LOTGIDRAFT_204149"/>
<dbReference type="PANTHER" id="PTHR10697">
    <property type="entry name" value="MAMMALIAN EPENDYMIN-RELATED PROTEIN 1"/>
    <property type="match status" value="1"/>
</dbReference>